<dbReference type="Proteomes" id="UP000309174">
    <property type="component" value="Unassembled WGS sequence"/>
</dbReference>
<dbReference type="AlphaFoldDB" id="A0A5C4JBV1"/>
<evidence type="ECO:0000256" key="1">
    <source>
        <dbReference type="SAM" id="MobiDB-lite"/>
    </source>
</evidence>
<gene>
    <name evidence="2" type="ORF">ETD83_18990</name>
</gene>
<comment type="caution">
    <text evidence="2">The sequence shown here is derived from an EMBL/GenBank/DDBJ whole genome shotgun (WGS) entry which is preliminary data.</text>
</comment>
<feature type="region of interest" description="Disordered" evidence="1">
    <location>
        <begin position="41"/>
        <end position="64"/>
    </location>
</feature>
<dbReference type="EMBL" id="VCKW01000092">
    <property type="protein sequence ID" value="TMQ98468.1"/>
    <property type="molecule type" value="Genomic_DNA"/>
</dbReference>
<reference evidence="2 3" key="1">
    <citation type="submission" date="2019-05" db="EMBL/GenBank/DDBJ databases">
        <title>Draft genome sequence of Actinomadura sp. 14C53.</title>
        <authorList>
            <person name="Saricaoglu S."/>
            <person name="Isik K."/>
        </authorList>
    </citation>
    <scope>NUCLEOTIDE SEQUENCE [LARGE SCALE GENOMIC DNA]</scope>
    <source>
        <strain evidence="2 3">14C53</strain>
    </source>
</reference>
<organism evidence="2 3">
    <name type="scientific">Actinomadura soli</name>
    <dbReference type="NCBI Taxonomy" id="2508997"/>
    <lineage>
        <taxon>Bacteria</taxon>
        <taxon>Bacillati</taxon>
        <taxon>Actinomycetota</taxon>
        <taxon>Actinomycetes</taxon>
        <taxon>Streptosporangiales</taxon>
        <taxon>Thermomonosporaceae</taxon>
        <taxon>Actinomadura</taxon>
    </lineage>
</organism>
<evidence type="ECO:0000313" key="3">
    <source>
        <dbReference type="Proteomes" id="UP000309174"/>
    </source>
</evidence>
<sequence length="64" mass="7672">MFHHDIMRSIMQERARERRAEARAVRTGRLARRAREYWAERAEREAARPVRRHRPSGHGAPQAR</sequence>
<evidence type="ECO:0000313" key="2">
    <source>
        <dbReference type="EMBL" id="TMQ98468.1"/>
    </source>
</evidence>
<accession>A0A5C4JBV1</accession>
<keyword evidence="3" id="KW-1185">Reference proteome</keyword>
<proteinExistence type="predicted"/>
<name>A0A5C4JBV1_9ACTN</name>
<protein>
    <submittedName>
        <fullName evidence="2">Uncharacterized protein</fullName>
    </submittedName>
</protein>
<dbReference type="RefSeq" id="WP_138646474.1">
    <property type="nucleotide sequence ID" value="NZ_VCKW01000092.1"/>
</dbReference>